<evidence type="ECO:0000256" key="4">
    <source>
        <dbReference type="SAM" id="Phobius"/>
    </source>
</evidence>
<dbReference type="PROSITE" id="PS00080">
    <property type="entry name" value="MULTICOPPER_OXIDASE2"/>
    <property type="match status" value="1"/>
</dbReference>
<sequence length="387" mass="43568">MESHHKLLWTICIITLILSTTSLILLIKSNPLNALITSEQTSEPTDTSHLSYPIKSPKDRLPLQPTIKNNTKHFYLEASPIHWEYRTNQYLVAWAYNNQIPGPQIRVTEGDHVKITLKNSLPVPTSLHWHGLEVPYTQDGLPGITQQAILPNQTYTYDFIAKPTGTRFYHTHGSVHGDEAQQLDMGLSGAFIIEPKKEKQQNKNNPITTNINQKPYDKEYTLLLDEWEILPDGQNAANPIKTTNAKTSAANTNTHSMNYNLYTINGRAFPDTEPIVVKENDKILLRFINVGTSTTHPIHIHGHSFKIVATDGNPVPLNAIITKDTINIAPGERYDLELIANNPGIWITHCHELHHADAGMVIPLIYEGYNINLSSMKNTNTISHDKH</sequence>
<organism evidence="7 8">
    <name type="scientific">Candidatus Buchananbacteria bacterium RIFCSPHIGHO2_01_FULL_39_14</name>
    <dbReference type="NCBI Taxonomy" id="1797532"/>
    <lineage>
        <taxon>Bacteria</taxon>
        <taxon>Candidatus Buchananiibacteriota</taxon>
    </lineage>
</organism>
<dbReference type="PANTHER" id="PTHR11709">
    <property type="entry name" value="MULTI-COPPER OXIDASE"/>
    <property type="match status" value="1"/>
</dbReference>
<dbReference type="GO" id="GO:0005507">
    <property type="term" value="F:copper ion binding"/>
    <property type="evidence" value="ECO:0007669"/>
    <property type="project" value="InterPro"/>
</dbReference>
<evidence type="ECO:0000313" key="8">
    <source>
        <dbReference type="Proteomes" id="UP000178930"/>
    </source>
</evidence>
<evidence type="ECO:0000259" key="5">
    <source>
        <dbReference type="Pfam" id="PF07731"/>
    </source>
</evidence>
<feature type="domain" description="Plastocyanin-like" evidence="5">
    <location>
        <begin position="254"/>
        <end position="365"/>
    </location>
</feature>
<dbReference type="Gene3D" id="2.60.40.420">
    <property type="entry name" value="Cupredoxins - blue copper proteins"/>
    <property type="match status" value="1"/>
</dbReference>
<evidence type="ECO:0000313" key="7">
    <source>
        <dbReference type="EMBL" id="OGY43616.1"/>
    </source>
</evidence>
<comment type="caution">
    <text evidence="7">The sequence shown here is derived from an EMBL/GenBank/DDBJ whole genome shotgun (WGS) entry which is preliminary data.</text>
</comment>
<reference evidence="7 8" key="1">
    <citation type="journal article" date="2016" name="Nat. Commun.">
        <title>Thousands of microbial genomes shed light on interconnected biogeochemical processes in an aquifer system.</title>
        <authorList>
            <person name="Anantharaman K."/>
            <person name="Brown C.T."/>
            <person name="Hug L.A."/>
            <person name="Sharon I."/>
            <person name="Castelle C.J."/>
            <person name="Probst A.J."/>
            <person name="Thomas B.C."/>
            <person name="Singh A."/>
            <person name="Wilkins M.J."/>
            <person name="Karaoz U."/>
            <person name="Brodie E.L."/>
            <person name="Williams K.H."/>
            <person name="Hubbard S.S."/>
            <person name="Banfield J.F."/>
        </authorList>
    </citation>
    <scope>NUCLEOTIDE SEQUENCE [LARGE SCALE GENOMIC DNA]</scope>
</reference>
<gene>
    <name evidence="7" type="ORF">A2729_03640</name>
</gene>
<evidence type="ECO:0000256" key="3">
    <source>
        <dbReference type="ARBA" id="ARBA00023008"/>
    </source>
</evidence>
<dbReference type="InterPro" id="IPR011706">
    <property type="entry name" value="Cu-oxidase_C"/>
</dbReference>
<keyword evidence="4" id="KW-0812">Transmembrane</keyword>
<dbReference type="EMBL" id="MHIB01000032">
    <property type="protein sequence ID" value="OGY43616.1"/>
    <property type="molecule type" value="Genomic_DNA"/>
</dbReference>
<keyword evidence="3" id="KW-0186">Copper</keyword>
<dbReference type="AlphaFoldDB" id="A0A1G1XVH9"/>
<evidence type="ECO:0000256" key="1">
    <source>
        <dbReference type="ARBA" id="ARBA00022723"/>
    </source>
</evidence>
<dbReference type="InterPro" id="IPR008972">
    <property type="entry name" value="Cupredoxin"/>
</dbReference>
<evidence type="ECO:0008006" key="9">
    <source>
        <dbReference type="Google" id="ProtNLM"/>
    </source>
</evidence>
<dbReference type="InterPro" id="IPR011707">
    <property type="entry name" value="Cu-oxidase-like_N"/>
</dbReference>
<keyword evidence="4" id="KW-1133">Transmembrane helix</keyword>
<dbReference type="Pfam" id="PF07731">
    <property type="entry name" value="Cu-oxidase_2"/>
    <property type="match status" value="1"/>
</dbReference>
<dbReference type="STRING" id="1797532.A2729_03640"/>
<dbReference type="GO" id="GO:0016491">
    <property type="term" value="F:oxidoreductase activity"/>
    <property type="evidence" value="ECO:0007669"/>
    <property type="project" value="UniProtKB-KW"/>
</dbReference>
<feature type="transmembrane region" description="Helical" evidence="4">
    <location>
        <begin position="7"/>
        <end position="27"/>
    </location>
</feature>
<name>A0A1G1XVH9_9BACT</name>
<dbReference type="Pfam" id="PF07732">
    <property type="entry name" value="Cu-oxidase_3"/>
    <property type="match status" value="1"/>
</dbReference>
<dbReference type="PANTHER" id="PTHR11709:SF394">
    <property type="entry name" value="FI03373P-RELATED"/>
    <property type="match status" value="1"/>
</dbReference>
<keyword evidence="2" id="KW-0560">Oxidoreductase</keyword>
<feature type="domain" description="Plastocyanin-like" evidence="6">
    <location>
        <begin position="89"/>
        <end position="197"/>
    </location>
</feature>
<dbReference type="SUPFAM" id="SSF49503">
    <property type="entry name" value="Cupredoxins"/>
    <property type="match status" value="2"/>
</dbReference>
<protein>
    <recommendedName>
        <fullName evidence="9">Copper oxidase</fullName>
    </recommendedName>
</protein>
<evidence type="ECO:0000256" key="2">
    <source>
        <dbReference type="ARBA" id="ARBA00023002"/>
    </source>
</evidence>
<evidence type="ECO:0000259" key="6">
    <source>
        <dbReference type="Pfam" id="PF07732"/>
    </source>
</evidence>
<keyword evidence="4" id="KW-0472">Membrane</keyword>
<dbReference type="InterPro" id="IPR002355">
    <property type="entry name" value="Cu_oxidase_Cu_BS"/>
</dbReference>
<proteinExistence type="predicted"/>
<accession>A0A1G1XVH9</accession>
<dbReference type="CDD" id="cd04202">
    <property type="entry name" value="CuRO_D2_2dMcoN_like"/>
    <property type="match status" value="1"/>
</dbReference>
<keyword evidence="1" id="KW-0479">Metal-binding</keyword>
<dbReference type="Proteomes" id="UP000178930">
    <property type="component" value="Unassembled WGS sequence"/>
</dbReference>
<dbReference type="InterPro" id="IPR045087">
    <property type="entry name" value="Cu-oxidase_fam"/>
</dbReference>